<sequence>MNSSGNDIPGENIHLPSIMELLTPPPPPPAQNPIALELEDLSHEVFAENTHTGGFITSELFEASANVTEMHGIASNPIIVNNYVSQASANESNFASSSGTLVGSDQSKFANSCFPASATNTNTNKPPGSILNSGKRSLNPPTFFSPKGTAGAPPPLGPPNHYFASQLNKNGATLTRMYPRFDDFPLTMSLSPYVCDLNNGASQTDYACLIGIKLCDVFEVNDFTWKESFQQRKLQRAVEIQIR</sequence>
<accession>A0AAD4MWQ9</accession>
<gene>
    <name evidence="1" type="ORF">DdX_13413</name>
</gene>
<name>A0AAD4MWQ9_9BILA</name>
<organism evidence="1 2">
    <name type="scientific">Ditylenchus destructor</name>
    <dbReference type="NCBI Taxonomy" id="166010"/>
    <lineage>
        <taxon>Eukaryota</taxon>
        <taxon>Metazoa</taxon>
        <taxon>Ecdysozoa</taxon>
        <taxon>Nematoda</taxon>
        <taxon>Chromadorea</taxon>
        <taxon>Rhabditida</taxon>
        <taxon>Tylenchina</taxon>
        <taxon>Tylenchomorpha</taxon>
        <taxon>Sphaerularioidea</taxon>
        <taxon>Anguinidae</taxon>
        <taxon>Anguininae</taxon>
        <taxon>Ditylenchus</taxon>
    </lineage>
</organism>
<comment type="caution">
    <text evidence="1">The sequence shown here is derived from an EMBL/GenBank/DDBJ whole genome shotgun (WGS) entry which is preliminary data.</text>
</comment>
<dbReference type="EMBL" id="JAKKPZ010000053">
    <property type="protein sequence ID" value="KAI1705800.1"/>
    <property type="molecule type" value="Genomic_DNA"/>
</dbReference>
<evidence type="ECO:0000313" key="1">
    <source>
        <dbReference type="EMBL" id="KAI1705800.1"/>
    </source>
</evidence>
<proteinExistence type="predicted"/>
<keyword evidence="2" id="KW-1185">Reference proteome</keyword>
<dbReference type="Proteomes" id="UP001201812">
    <property type="component" value="Unassembled WGS sequence"/>
</dbReference>
<evidence type="ECO:0000313" key="2">
    <source>
        <dbReference type="Proteomes" id="UP001201812"/>
    </source>
</evidence>
<dbReference type="AlphaFoldDB" id="A0AAD4MWQ9"/>
<reference evidence="1" key="1">
    <citation type="submission" date="2022-01" db="EMBL/GenBank/DDBJ databases">
        <title>Genome Sequence Resource for Two Populations of Ditylenchus destructor, the Migratory Endoparasitic Phytonematode.</title>
        <authorList>
            <person name="Zhang H."/>
            <person name="Lin R."/>
            <person name="Xie B."/>
        </authorList>
    </citation>
    <scope>NUCLEOTIDE SEQUENCE</scope>
    <source>
        <strain evidence="1">BazhouSP</strain>
    </source>
</reference>
<protein>
    <submittedName>
        <fullName evidence="1">Uncharacterized protein</fullName>
    </submittedName>
</protein>